<keyword evidence="6" id="KW-0406">Ion transport</keyword>
<keyword evidence="9" id="KW-0066">ATP synthesis</keyword>
<organism evidence="10 11">
    <name type="scientific">Mangrovimicrobium sediminis</name>
    <dbReference type="NCBI Taxonomy" id="2562682"/>
    <lineage>
        <taxon>Bacteria</taxon>
        <taxon>Pseudomonadati</taxon>
        <taxon>Pseudomonadota</taxon>
        <taxon>Gammaproteobacteria</taxon>
        <taxon>Cellvibrionales</taxon>
        <taxon>Halieaceae</taxon>
        <taxon>Mangrovimicrobium</taxon>
    </lineage>
</organism>
<evidence type="ECO:0000256" key="8">
    <source>
        <dbReference type="ARBA" id="ARBA00023196"/>
    </source>
</evidence>
<accession>A0A4Z0LZV6</accession>
<evidence type="ECO:0000256" key="3">
    <source>
        <dbReference type="ARBA" id="ARBA00007681"/>
    </source>
</evidence>
<dbReference type="Pfam" id="PF00231">
    <property type="entry name" value="ATP-synt"/>
    <property type="match status" value="1"/>
</dbReference>
<keyword evidence="11" id="KW-1185">Reference proteome</keyword>
<comment type="subcellular location">
    <subcellularLocation>
        <location evidence="2">Membrane</location>
        <topology evidence="2">Peripheral membrane protein</topology>
    </subcellularLocation>
</comment>
<protein>
    <recommendedName>
        <fullName evidence="12">F0F1 ATP synthase subunit gamma</fullName>
    </recommendedName>
</protein>
<dbReference type="RefSeq" id="WP_135444839.1">
    <property type="nucleotide sequence ID" value="NZ_SRLE01000009.1"/>
</dbReference>
<name>A0A4Z0LZV6_9GAMM</name>
<evidence type="ECO:0008006" key="12">
    <source>
        <dbReference type="Google" id="ProtNLM"/>
    </source>
</evidence>
<dbReference type="SUPFAM" id="SSF52943">
    <property type="entry name" value="ATP synthase (F1-ATPase), gamma subunit"/>
    <property type="match status" value="1"/>
</dbReference>
<keyword evidence="8" id="KW-0139">CF(1)</keyword>
<keyword evidence="5" id="KW-0375">Hydrogen ion transport</keyword>
<sequence length="293" mass="32421">MSRRRSLEAHRHNLAEIREIMNSMKTLAYMETRKLGRRLEAQQAVVDAQRTAAAALLQAHPELRPPPDSAGRPALYLLLGSERGLCADFNQRLLRHLEATLPAGTGPSHRFLCVGNKLAGLMEDDPRVVGVLEGVSIVEEITLRLSALVETVLRLRSEHALFGLRAVLCTAGEVQEHALLPTFHDLPAENPGAARLPPLLNQPPELCFAQLAELHLPLLLQWMLHAALMEENRLRVSHLDSAVRHLDDEETNLARRSNILRQEEIIEEIEVILLSAASIAANRAAMGSGSEPR</sequence>
<comment type="function">
    <text evidence="1">Produces ATP from ADP in the presence of a proton gradient across the membrane. The gamma chain is believed to be important in regulating ATPase activity and the flow of protons through the CF(0) complex.</text>
</comment>
<dbReference type="GO" id="GO:0045259">
    <property type="term" value="C:proton-transporting ATP synthase complex"/>
    <property type="evidence" value="ECO:0007669"/>
    <property type="project" value="UniProtKB-KW"/>
</dbReference>
<gene>
    <name evidence="10" type="ORF">E4634_13750</name>
</gene>
<dbReference type="Proteomes" id="UP000298050">
    <property type="component" value="Unassembled WGS sequence"/>
</dbReference>
<evidence type="ECO:0000256" key="4">
    <source>
        <dbReference type="ARBA" id="ARBA00022448"/>
    </source>
</evidence>
<dbReference type="Gene3D" id="1.10.287.80">
    <property type="entry name" value="ATP synthase, gamma subunit, helix hairpin domain"/>
    <property type="match status" value="1"/>
</dbReference>
<proteinExistence type="inferred from homology"/>
<keyword evidence="4" id="KW-0813">Transport</keyword>
<comment type="caution">
    <text evidence="10">The sequence shown here is derived from an EMBL/GenBank/DDBJ whole genome shotgun (WGS) entry which is preliminary data.</text>
</comment>
<dbReference type="AlphaFoldDB" id="A0A4Z0LZV6"/>
<dbReference type="EMBL" id="SRLE01000009">
    <property type="protein sequence ID" value="TGD72585.1"/>
    <property type="molecule type" value="Genomic_DNA"/>
</dbReference>
<reference evidence="10 11" key="1">
    <citation type="submission" date="2019-04" db="EMBL/GenBank/DDBJ databases">
        <title>Taxonomy of novel Haliea sp. from mangrove soil of West Coast of India.</title>
        <authorList>
            <person name="Verma A."/>
            <person name="Kumar P."/>
            <person name="Krishnamurthi S."/>
        </authorList>
    </citation>
    <scope>NUCLEOTIDE SEQUENCE [LARGE SCALE GENOMIC DNA]</scope>
    <source>
        <strain evidence="10 11">SAOS-164</strain>
    </source>
</reference>
<keyword evidence="7" id="KW-0472">Membrane</keyword>
<evidence type="ECO:0000313" key="11">
    <source>
        <dbReference type="Proteomes" id="UP000298050"/>
    </source>
</evidence>
<evidence type="ECO:0000313" key="10">
    <source>
        <dbReference type="EMBL" id="TGD72585.1"/>
    </source>
</evidence>
<dbReference type="GO" id="GO:0046933">
    <property type="term" value="F:proton-transporting ATP synthase activity, rotational mechanism"/>
    <property type="evidence" value="ECO:0007669"/>
    <property type="project" value="InterPro"/>
</dbReference>
<evidence type="ECO:0000256" key="7">
    <source>
        <dbReference type="ARBA" id="ARBA00023136"/>
    </source>
</evidence>
<dbReference type="Gene3D" id="3.40.1380.10">
    <property type="match status" value="1"/>
</dbReference>
<evidence type="ECO:0000256" key="6">
    <source>
        <dbReference type="ARBA" id="ARBA00023065"/>
    </source>
</evidence>
<evidence type="ECO:0000256" key="2">
    <source>
        <dbReference type="ARBA" id="ARBA00004170"/>
    </source>
</evidence>
<evidence type="ECO:0000256" key="1">
    <source>
        <dbReference type="ARBA" id="ARBA00003456"/>
    </source>
</evidence>
<evidence type="ECO:0000256" key="9">
    <source>
        <dbReference type="ARBA" id="ARBA00023310"/>
    </source>
</evidence>
<dbReference type="InterPro" id="IPR035968">
    <property type="entry name" value="ATP_synth_F1_ATPase_gsu"/>
</dbReference>
<comment type="similarity">
    <text evidence="3">Belongs to the ATPase gamma chain family.</text>
</comment>
<evidence type="ECO:0000256" key="5">
    <source>
        <dbReference type="ARBA" id="ARBA00022781"/>
    </source>
</evidence>
<dbReference type="InterPro" id="IPR000131">
    <property type="entry name" value="ATP_synth_F1_gsu"/>
</dbReference>
<dbReference type="OrthoDB" id="187217at2"/>